<comment type="caution">
    <text evidence="1">The sequence shown here is derived from an EMBL/GenBank/DDBJ whole genome shotgun (WGS) entry which is preliminary data.</text>
</comment>
<sequence>MNVQYNQLGIRSISHTSTPISYPIVIPPLLLARKSVESSTVTHSPDYSPYKLSIERHRDRHNLGRL</sequence>
<dbReference type="AlphaFoldDB" id="A0A8H7Q0J3"/>
<gene>
    <name evidence="1" type="ORF">INT44_005804</name>
</gene>
<protein>
    <submittedName>
        <fullName evidence="1">Uncharacterized protein</fullName>
    </submittedName>
</protein>
<dbReference type="EMBL" id="JAEPRA010000007">
    <property type="protein sequence ID" value="KAG2182824.1"/>
    <property type="molecule type" value="Genomic_DNA"/>
</dbReference>
<dbReference type="Proteomes" id="UP000612746">
    <property type="component" value="Unassembled WGS sequence"/>
</dbReference>
<reference evidence="1" key="1">
    <citation type="submission" date="2020-12" db="EMBL/GenBank/DDBJ databases">
        <title>Metabolic potential, ecology and presence of endohyphal bacteria is reflected in genomic diversity of Mucoromycotina.</title>
        <authorList>
            <person name="Muszewska A."/>
            <person name="Okrasinska A."/>
            <person name="Steczkiewicz K."/>
            <person name="Drgas O."/>
            <person name="Orlowska M."/>
            <person name="Perlinska-Lenart U."/>
            <person name="Aleksandrzak-Piekarczyk T."/>
            <person name="Szatraj K."/>
            <person name="Zielenkiewicz U."/>
            <person name="Pilsyk S."/>
            <person name="Malc E."/>
            <person name="Mieczkowski P."/>
            <person name="Kruszewska J.S."/>
            <person name="Biernat P."/>
            <person name="Pawlowska J."/>
        </authorList>
    </citation>
    <scope>NUCLEOTIDE SEQUENCE</scope>
    <source>
        <strain evidence="1">WA0000051536</strain>
    </source>
</reference>
<organism evidence="1 2">
    <name type="scientific">Umbelopsis vinacea</name>
    <dbReference type="NCBI Taxonomy" id="44442"/>
    <lineage>
        <taxon>Eukaryota</taxon>
        <taxon>Fungi</taxon>
        <taxon>Fungi incertae sedis</taxon>
        <taxon>Mucoromycota</taxon>
        <taxon>Mucoromycotina</taxon>
        <taxon>Umbelopsidomycetes</taxon>
        <taxon>Umbelopsidales</taxon>
        <taxon>Umbelopsidaceae</taxon>
        <taxon>Umbelopsis</taxon>
    </lineage>
</organism>
<proteinExistence type="predicted"/>
<evidence type="ECO:0000313" key="1">
    <source>
        <dbReference type="EMBL" id="KAG2182824.1"/>
    </source>
</evidence>
<name>A0A8H7Q0J3_9FUNG</name>
<keyword evidence="2" id="KW-1185">Reference proteome</keyword>
<evidence type="ECO:0000313" key="2">
    <source>
        <dbReference type="Proteomes" id="UP000612746"/>
    </source>
</evidence>
<accession>A0A8H7Q0J3</accession>